<feature type="domain" description="Beta-hexosaminidase bacterial type N-terminal" evidence="7">
    <location>
        <begin position="4"/>
        <end position="130"/>
    </location>
</feature>
<dbReference type="InterPro" id="IPR015882">
    <property type="entry name" value="HEX_bac_N"/>
</dbReference>
<keyword evidence="5" id="KW-0326">Glycosidase</keyword>
<dbReference type="EC" id="3.2.1.52" evidence="3"/>
<dbReference type="PANTHER" id="PTHR22600:SF57">
    <property type="entry name" value="BETA-N-ACETYLHEXOSAMINIDASE"/>
    <property type="match status" value="1"/>
</dbReference>
<comment type="caution">
    <text evidence="8">The sequence shown here is derived from an EMBL/GenBank/DDBJ whole genome shotgun (WGS) entry which is preliminary data.</text>
</comment>
<dbReference type="SUPFAM" id="SSF51445">
    <property type="entry name" value="(Trans)glycosidases"/>
    <property type="match status" value="1"/>
</dbReference>
<dbReference type="Proteomes" id="UP001595872">
    <property type="component" value="Unassembled WGS sequence"/>
</dbReference>
<feature type="domain" description="Glycoside hydrolase family 20 catalytic" evidence="6">
    <location>
        <begin position="134"/>
        <end position="281"/>
    </location>
</feature>
<evidence type="ECO:0000256" key="1">
    <source>
        <dbReference type="ARBA" id="ARBA00001231"/>
    </source>
</evidence>
<dbReference type="InterPro" id="IPR029018">
    <property type="entry name" value="Hex-like_dom2"/>
</dbReference>
<dbReference type="Pfam" id="PF00728">
    <property type="entry name" value="Glyco_hydro_20"/>
    <property type="match status" value="2"/>
</dbReference>
<reference evidence="9" key="1">
    <citation type="journal article" date="2019" name="Int. J. Syst. Evol. Microbiol.">
        <title>The Global Catalogue of Microorganisms (GCM) 10K type strain sequencing project: providing services to taxonomists for standard genome sequencing and annotation.</title>
        <authorList>
            <consortium name="The Broad Institute Genomics Platform"/>
            <consortium name="The Broad Institute Genome Sequencing Center for Infectious Disease"/>
            <person name="Wu L."/>
            <person name="Ma J."/>
        </authorList>
    </citation>
    <scope>NUCLEOTIDE SEQUENCE [LARGE SCALE GENOMIC DNA]</scope>
    <source>
        <strain evidence="9">KLKA75</strain>
    </source>
</reference>
<evidence type="ECO:0000259" key="7">
    <source>
        <dbReference type="Pfam" id="PF02838"/>
    </source>
</evidence>
<comment type="similarity">
    <text evidence="2">Belongs to the glycosyl hydrolase 20 family.</text>
</comment>
<dbReference type="InterPro" id="IPR025705">
    <property type="entry name" value="Beta_hexosaminidase_sua/sub"/>
</dbReference>
<evidence type="ECO:0000256" key="4">
    <source>
        <dbReference type="ARBA" id="ARBA00022801"/>
    </source>
</evidence>
<dbReference type="SUPFAM" id="SSF55545">
    <property type="entry name" value="beta-N-acetylhexosaminidase-like domain"/>
    <property type="match status" value="1"/>
</dbReference>
<comment type="catalytic activity">
    <reaction evidence="1">
        <text>Hydrolysis of terminal non-reducing N-acetyl-D-hexosamine residues in N-acetyl-beta-D-hexosaminides.</text>
        <dbReference type="EC" id="3.2.1.52"/>
    </reaction>
</comment>
<dbReference type="Gene3D" id="3.30.379.10">
    <property type="entry name" value="Chitobiase/beta-hexosaminidase domain 2-like"/>
    <property type="match status" value="1"/>
</dbReference>
<organism evidence="8 9">
    <name type="scientific">Actinomadura gamaensis</name>
    <dbReference type="NCBI Taxonomy" id="1763541"/>
    <lineage>
        <taxon>Bacteria</taxon>
        <taxon>Bacillati</taxon>
        <taxon>Actinomycetota</taxon>
        <taxon>Actinomycetes</taxon>
        <taxon>Streptosporangiales</taxon>
        <taxon>Thermomonosporaceae</taxon>
        <taxon>Actinomadura</taxon>
    </lineage>
</organism>
<dbReference type="RefSeq" id="WP_378253685.1">
    <property type="nucleotide sequence ID" value="NZ_JBHSIT010000002.1"/>
</dbReference>
<dbReference type="PRINTS" id="PR00738">
    <property type="entry name" value="GLHYDRLASE20"/>
</dbReference>
<evidence type="ECO:0000313" key="9">
    <source>
        <dbReference type="Proteomes" id="UP001595872"/>
    </source>
</evidence>
<dbReference type="EMBL" id="JBHSIT010000002">
    <property type="protein sequence ID" value="MFC4907707.1"/>
    <property type="molecule type" value="Genomic_DNA"/>
</dbReference>
<feature type="domain" description="Glycoside hydrolase family 20 catalytic" evidence="6">
    <location>
        <begin position="364"/>
        <end position="472"/>
    </location>
</feature>
<evidence type="ECO:0000259" key="6">
    <source>
        <dbReference type="Pfam" id="PF00728"/>
    </source>
</evidence>
<dbReference type="Gene3D" id="3.20.20.80">
    <property type="entry name" value="Glycosidases"/>
    <property type="match status" value="1"/>
</dbReference>
<evidence type="ECO:0000256" key="5">
    <source>
        <dbReference type="ARBA" id="ARBA00023295"/>
    </source>
</evidence>
<name>A0ABV9TUC3_9ACTN</name>
<evidence type="ECO:0000256" key="2">
    <source>
        <dbReference type="ARBA" id="ARBA00006285"/>
    </source>
</evidence>
<protein>
    <recommendedName>
        <fullName evidence="3">beta-N-acetylhexosaminidase</fullName>
        <ecNumber evidence="3">3.2.1.52</ecNumber>
    </recommendedName>
</protein>
<dbReference type="InterPro" id="IPR017853">
    <property type="entry name" value="GH"/>
</dbReference>
<dbReference type="InterPro" id="IPR015883">
    <property type="entry name" value="Glyco_hydro_20_cat"/>
</dbReference>
<accession>A0ABV9TUC3</accession>
<dbReference type="PANTHER" id="PTHR22600">
    <property type="entry name" value="BETA-HEXOSAMINIDASE"/>
    <property type="match status" value="1"/>
</dbReference>
<sequence length="507" mass="55101">MVVAVVPLPESVRPGSGEALRVTGALRVAGGPAETVAALVGRLHAPGAVAVDRGAHLALELGDPEVEPTPVEGIDPLGRSEGGLEAYRLVVRDGRATVTARSEEGLFRGATTFAQLIDADGVVAPVEVTDSPGFAWRGLSMDVARRFFTVDELERLIDLLALYKFNVLHLHLSDSQAWRLPITGWPGLTAEEFYSHEDFEHLVAYAAARFVTVVPELDMPGHVLAAVRAYPELQGADAPAHRWLAYLDPRAAEARRFTADVLAELARLSPGPFLHLGGDEAFGMPGELYARFVDEALRVLRATGKRAVAWQEVTRSGAVEPDDVVQAWTGIGDEFDLEKARKDTPEEHHPLLETVAAAFAEAGGDAARAVRAGAAVLVSPSSVLYLDRPYAEESLRAEQSARRGEVGFASYSARTCREQFDWTPHSLPEIPRDARLAGIEAAIWCETVSGFEDLAFLLLPRLPGVAEKAWTRQATGWEDHRGRLASHAVWWERLGWGGYYRSAEVFG</sequence>
<keyword evidence="9" id="KW-1185">Reference proteome</keyword>
<gene>
    <name evidence="8" type="ORF">ACFPCY_10275</name>
</gene>
<proteinExistence type="inferred from homology"/>
<evidence type="ECO:0000256" key="3">
    <source>
        <dbReference type="ARBA" id="ARBA00012663"/>
    </source>
</evidence>
<dbReference type="Pfam" id="PF02838">
    <property type="entry name" value="Glyco_hydro_20b"/>
    <property type="match status" value="1"/>
</dbReference>
<evidence type="ECO:0000313" key="8">
    <source>
        <dbReference type="EMBL" id="MFC4907707.1"/>
    </source>
</evidence>
<keyword evidence="4" id="KW-0378">Hydrolase</keyword>